<comment type="caution">
    <text evidence="2">The sequence shown here is derived from an EMBL/GenBank/DDBJ whole genome shotgun (WGS) entry which is preliminary data.</text>
</comment>
<dbReference type="AlphaFoldDB" id="E9S972"/>
<gene>
    <name evidence="2" type="ORF">CUS_4619</name>
</gene>
<organism evidence="2 3">
    <name type="scientific">Ruminococcus albus 8</name>
    <dbReference type="NCBI Taxonomy" id="246199"/>
    <lineage>
        <taxon>Bacteria</taxon>
        <taxon>Bacillati</taxon>
        <taxon>Bacillota</taxon>
        <taxon>Clostridia</taxon>
        <taxon>Eubacteriales</taxon>
        <taxon>Oscillospiraceae</taxon>
        <taxon>Ruminococcus</taxon>
    </lineage>
</organism>
<sequence>MDYSDANFGKMQEEAVRRVMEMQQRSRSAVGGDRQTTPPPQKDPPNDIFGGLLGGIKLDEEKALIALLIYILHKNGADIKLLLGLAYLLL</sequence>
<evidence type="ECO:0000313" key="2">
    <source>
        <dbReference type="EMBL" id="EGC04173.1"/>
    </source>
</evidence>
<dbReference type="eggNOG" id="ENOG5033B6A">
    <property type="taxonomic scope" value="Bacteria"/>
</dbReference>
<keyword evidence="3" id="KW-1185">Reference proteome</keyword>
<evidence type="ECO:0000256" key="1">
    <source>
        <dbReference type="SAM" id="MobiDB-lite"/>
    </source>
</evidence>
<dbReference type="Proteomes" id="UP000004259">
    <property type="component" value="Unassembled WGS sequence"/>
</dbReference>
<evidence type="ECO:0000313" key="3">
    <source>
        <dbReference type="Proteomes" id="UP000004259"/>
    </source>
</evidence>
<name>E9S972_RUMAL</name>
<dbReference type="EMBL" id="ADKM02000034">
    <property type="protein sequence ID" value="EGC04173.1"/>
    <property type="molecule type" value="Genomic_DNA"/>
</dbReference>
<accession>E9S972</accession>
<dbReference type="RefSeq" id="WP_002847486.1">
    <property type="nucleotide sequence ID" value="NZ_ADKM02000034.1"/>
</dbReference>
<proteinExistence type="predicted"/>
<feature type="region of interest" description="Disordered" evidence="1">
    <location>
        <begin position="20"/>
        <end position="47"/>
    </location>
</feature>
<reference evidence="2 3" key="1">
    <citation type="submission" date="2011-02" db="EMBL/GenBank/DDBJ databases">
        <authorList>
            <person name="Nelson K.E."/>
            <person name="Sutton G."/>
            <person name="Torralba M."/>
            <person name="Durkin S."/>
            <person name="Harkins D."/>
            <person name="Montgomery R."/>
            <person name="Ziemer C."/>
            <person name="Klaassens E."/>
            <person name="Ocuiv P."/>
            <person name="Morrison M."/>
        </authorList>
    </citation>
    <scope>NUCLEOTIDE SEQUENCE [LARGE SCALE GENOMIC DNA]</scope>
    <source>
        <strain evidence="2 3">8</strain>
    </source>
</reference>
<protein>
    <submittedName>
        <fullName evidence="2">Conserved domain protein</fullName>
    </submittedName>
</protein>
<dbReference type="STRING" id="246199.CUS_4619"/>